<protein>
    <submittedName>
        <fullName evidence="1">Uncharacterized protein</fullName>
    </submittedName>
</protein>
<sequence>MIEQLKAMLVAQRMRMNQLEKLRYTGRVASELHAHARELCEALELAIANAQCLEMRKFEEAALHALFAQ</sequence>
<dbReference type="Proteomes" id="UP000316733">
    <property type="component" value="Segment"/>
</dbReference>
<evidence type="ECO:0000313" key="1">
    <source>
        <dbReference type="EMBL" id="QCG75985.1"/>
    </source>
</evidence>
<organism evidence="1 2">
    <name type="scientific">Pseudomonas phage vB_PaeM_PA5oct</name>
    <dbReference type="NCBI Taxonomy" id="2163605"/>
    <lineage>
        <taxon>Viruses</taxon>
        <taxon>Duplodnaviria</taxon>
        <taxon>Heunggongvirae</taxon>
        <taxon>Uroviricota</taxon>
        <taxon>Caudoviricetes</taxon>
        <taxon>Arenbergviridae</taxon>
        <taxon>Wroclawvirus</taxon>
        <taxon>Wroclawvirus PA5oct</taxon>
    </lineage>
</organism>
<proteinExistence type="predicted"/>
<dbReference type="EMBL" id="MK797984">
    <property type="protein sequence ID" value="QCG75985.1"/>
    <property type="molecule type" value="Genomic_DNA"/>
</dbReference>
<keyword evidence="2" id="KW-1185">Reference proteome</keyword>
<name>A0A4Y5JUA4_9CAUD</name>
<evidence type="ECO:0000313" key="2">
    <source>
        <dbReference type="Proteomes" id="UP000316733"/>
    </source>
</evidence>
<reference evidence="2" key="1">
    <citation type="journal article" date="2020" name="bioRxiv">
        <title>Integrative omics analysis of Pseudomonas aeruginosa virus PA5oct highlights the molecular complexity of jumbo phages.</title>
        <authorList>
            <person name="Lood C."/>
            <person name="Danis-Wlodarczyk K."/>
            <person name="Blasdel B.G."/>
            <person name="Jang H.B."/>
            <person name="Vandenheuvel D."/>
            <person name="Briers Y."/>
            <person name="Noben J.-P."/>
            <person name="van Noort V."/>
            <person name="Drulis-Kawa Z."/>
            <person name="Lavigne R."/>
        </authorList>
    </citation>
    <scope>NUCLEOTIDE SEQUENCE [LARGE SCALE GENOMIC DNA]</scope>
</reference>
<accession>A0A4Y5JUA4</accession>
<gene>
    <name evidence="1" type="ORF">EST35_0103</name>
</gene>